<sequence>MANGPDFSAIKVKQQAAWATGDYAVVGSTLVLMPELLCEAMDLRSGWTVLDVAAGSGNASLAAARRGCRVTSTDYVPSLLERGKVRSKAEGFEITFQEADAENLPFGDGSFDALMSTVGVMFAPNQARAAAEMFRVCRASGKIGLANWTPAGFVGQMFKCIGKHLAPAAGLRPPFVWGTEDGLKELFPEASAMKVQVKHFMFRSPSPEDWLDVFKTYYGPMNRTFAALDDSGRAALTADLMALVASLNRAEDGTMVVPSEYLEVVITK</sequence>
<keyword evidence="4" id="KW-1185">Reference proteome</keyword>
<reference evidence="4" key="2">
    <citation type="submission" date="2019-02" db="EMBL/GenBank/DDBJ databases">
        <title>Granulicella sibirica sp. nov., a psychrotolerant acidobacterium isolated from an organic soil layer in forested tundra, West Siberia.</title>
        <authorList>
            <person name="Oshkin I.Y."/>
            <person name="Kulichevskaya I.S."/>
            <person name="Rijpstra W.I.C."/>
            <person name="Sinninghe Damste J.S."/>
            <person name="Rakitin A.L."/>
            <person name="Ravin N.V."/>
            <person name="Dedysh S.N."/>
        </authorList>
    </citation>
    <scope>NUCLEOTIDE SEQUENCE [LARGE SCALE GENOMIC DNA]</scope>
    <source>
        <strain evidence="4">AF10</strain>
    </source>
</reference>
<evidence type="ECO:0000313" key="4">
    <source>
        <dbReference type="Proteomes" id="UP000289437"/>
    </source>
</evidence>
<accession>A0A4Q0T681</accession>
<protein>
    <submittedName>
        <fullName evidence="3">Methyltransferase type 11</fullName>
    </submittedName>
</protein>
<evidence type="ECO:0000259" key="2">
    <source>
        <dbReference type="Pfam" id="PF08241"/>
    </source>
</evidence>
<keyword evidence="3" id="KW-0489">Methyltransferase</keyword>
<feature type="domain" description="Methyltransferase type 11" evidence="2">
    <location>
        <begin position="50"/>
        <end position="143"/>
    </location>
</feature>
<dbReference type="InterPro" id="IPR050447">
    <property type="entry name" value="Erg6_SMT_methyltransf"/>
</dbReference>
<dbReference type="Pfam" id="PF08241">
    <property type="entry name" value="Methyltransf_11"/>
    <property type="match status" value="1"/>
</dbReference>
<dbReference type="GO" id="GO:0008757">
    <property type="term" value="F:S-adenosylmethionine-dependent methyltransferase activity"/>
    <property type="evidence" value="ECO:0007669"/>
    <property type="project" value="InterPro"/>
</dbReference>
<gene>
    <name evidence="3" type="ORF">GRAN_0391</name>
</gene>
<reference evidence="3 4" key="1">
    <citation type="submission" date="2018-11" db="EMBL/GenBank/DDBJ databases">
        <authorList>
            <person name="Mardanov A.V."/>
            <person name="Ravin N.V."/>
            <person name="Dedysh S.N."/>
        </authorList>
    </citation>
    <scope>NUCLEOTIDE SEQUENCE [LARGE SCALE GENOMIC DNA]</scope>
    <source>
        <strain evidence="3 4">AF10</strain>
    </source>
</reference>
<dbReference type="OrthoDB" id="9784101at2"/>
<dbReference type="InterPro" id="IPR029063">
    <property type="entry name" value="SAM-dependent_MTases_sf"/>
</dbReference>
<organism evidence="3 4">
    <name type="scientific">Granulicella sibirica</name>
    <dbReference type="NCBI Taxonomy" id="2479048"/>
    <lineage>
        <taxon>Bacteria</taxon>
        <taxon>Pseudomonadati</taxon>
        <taxon>Acidobacteriota</taxon>
        <taxon>Terriglobia</taxon>
        <taxon>Terriglobales</taxon>
        <taxon>Acidobacteriaceae</taxon>
        <taxon>Granulicella</taxon>
    </lineage>
</organism>
<comment type="caution">
    <text evidence="3">The sequence shown here is derived from an EMBL/GenBank/DDBJ whole genome shotgun (WGS) entry which is preliminary data.</text>
</comment>
<proteinExistence type="predicted"/>
<dbReference type="GO" id="GO:0032259">
    <property type="term" value="P:methylation"/>
    <property type="evidence" value="ECO:0007669"/>
    <property type="project" value="UniProtKB-KW"/>
</dbReference>
<dbReference type="CDD" id="cd02440">
    <property type="entry name" value="AdoMet_MTases"/>
    <property type="match status" value="1"/>
</dbReference>
<dbReference type="InterPro" id="IPR013216">
    <property type="entry name" value="Methyltransf_11"/>
</dbReference>
<dbReference type="EMBL" id="RDSM01000001">
    <property type="protein sequence ID" value="RXH57081.1"/>
    <property type="molecule type" value="Genomic_DNA"/>
</dbReference>
<dbReference type="SUPFAM" id="SSF53335">
    <property type="entry name" value="S-adenosyl-L-methionine-dependent methyltransferases"/>
    <property type="match status" value="1"/>
</dbReference>
<name>A0A4Q0T681_9BACT</name>
<evidence type="ECO:0000313" key="3">
    <source>
        <dbReference type="EMBL" id="RXH57081.1"/>
    </source>
</evidence>
<dbReference type="AlphaFoldDB" id="A0A4Q0T681"/>
<dbReference type="Gene3D" id="3.40.50.150">
    <property type="entry name" value="Vaccinia Virus protein VP39"/>
    <property type="match status" value="1"/>
</dbReference>
<dbReference type="PANTHER" id="PTHR44068:SF11">
    <property type="entry name" value="GERANYL DIPHOSPHATE 2-C-METHYLTRANSFERASE"/>
    <property type="match status" value="1"/>
</dbReference>
<dbReference type="PANTHER" id="PTHR44068">
    <property type="entry name" value="ZGC:194242"/>
    <property type="match status" value="1"/>
</dbReference>
<dbReference type="RefSeq" id="WP_128911305.1">
    <property type="nucleotide sequence ID" value="NZ_RDSM01000001.1"/>
</dbReference>
<dbReference type="Proteomes" id="UP000289437">
    <property type="component" value="Unassembled WGS sequence"/>
</dbReference>
<evidence type="ECO:0000256" key="1">
    <source>
        <dbReference type="ARBA" id="ARBA00022679"/>
    </source>
</evidence>
<keyword evidence="1 3" id="KW-0808">Transferase</keyword>